<comment type="caution">
    <text evidence="1">Lacks conserved residue(s) required for the propagation of feature annotation.</text>
</comment>
<proteinExistence type="predicted"/>
<dbReference type="PANTHER" id="PTHR10127:SF883">
    <property type="entry name" value="ZINC METALLOPROTEINASE NAS-8"/>
    <property type="match status" value="1"/>
</dbReference>
<feature type="compositionally biased region" description="Low complexity" evidence="3">
    <location>
        <begin position="323"/>
        <end position="336"/>
    </location>
</feature>
<dbReference type="InterPro" id="IPR001506">
    <property type="entry name" value="Peptidase_M12A"/>
</dbReference>
<keyword evidence="1 2" id="KW-0479">Metal-binding</keyword>
<protein>
    <recommendedName>
        <fullName evidence="2">Metalloendopeptidase</fullName>
        <ecNumber evidence="2">3.4.24.-</ecNumber>
    </recommendedName>
</protein>
<comment type="cofactor">
    <cofactor evidence="1 2">
        <name>Zn(2+)</name>
        <dbReference type="ChEBI" id="CHEBI:29105"/>
    </cofactor>
    <text evidence="1 2">Binds 1 zinc ion per subunit.</text>
</comment>
<name>A0A1W0WNF2_HYPEX</name>
<dbReference type="SMART" id="SM00235">
    <property type="entry name" value="ZnMc"/>
    <property type="match status" value="1"/>
</dbReference>
<keyword evidence="1 2" id="KW-0645">Protease</keyword>
<keyword evidence="7" id="KW-1185">Reference proteome</keyword>
<keyword evidence="2" id="KW-0732">Signal</keyword>
<feature type="active site" evidence="1">
    <location>
        <position position="157"/>
    </location>
</feature>
<dbReference type="InterPro" id="IPR024079">
    <property type="entry name" value="MetalloPept_cat_dom_sf"/>
</dbReference>
<evidence type="ECO:0000256" key="3">
    <source>
        <dbReference type="SAM" id="MobiDB-lite"/>
    </source>
</evidence>
<feature type="binding site" evidence="1">
    <location>
        <position position="156"/>
    </location>
    <ligand>
        <name>Zn(2+)</name>
        <dbReference type="ChEBI" id="CHEBI:29105"/>
        <note>catalytic</note>
    </ligand>
</feature>
<feature type="chain" id="PRO_5011824410" description="Metalloendopeptidase" evidence="2">
    <location>
        <begin position="20"/>
        <end position="623"/>
    </location>
</feature>
<dbReference type="SUPFAM" id="SSF55486">
    <property type="entry name" value="Metalloproteases ('zincins'), catalytic domain"/>
    <property type="match status" value="1"/>
</dbReference>
<dbReference type="Gene3D" id="2.90.10.10">
    <property type="entry name" value="Bulb-type lectin domain"/>
    <property type="match status" value="1"/>
</dbReference>
<dbReference type="PRINTS" id="PR00480">
    <property type="entry name" value="ASTACIN"/>
</dbReference>
<dbReference type="EC" id="3.4.24.-" evidence="2"/>
<dbReference type="EMBL" id="MTYJ01000070">
    <property type="protein sequence ID" value="OQV16741.1"/>
    <property type="molecule type" value="Genomic_DNA"/>
</dbReference>
<keyword evidence="1 2" id="KW-0482">Metalloprotease</keyword>
<organism evidence="6 7">
    <name type="scientific">Hypsibius exemplaris</name>
    <name type="common">Freshwater tardigrade</name>
    <dbReference type="NCBI Taxonomy" id="2072580"/>
    <lineage>
        <taxon>Eukaryota</taxon>
        <taxon>Metazoa</taxon>
        <taxon>Ecdysozoa</taxon>
        <taxon>Tardigrada</taxon>
        <taxon>Eutardigrada</taxon>
        <taxon>Parachela</taxon>
        <taxon>Hypsibioidea</taxon>
        <taxon>Hypsibiidae</taxon>
        <taxon>Hypsibius</taxon>
    </lineage>
</organism>
<evidence type="ECO:0000256" key="1">
    <source>
        <dbReference type="PROSITE-ProRule" id="PRU01211"/>
    </source>
</evidence>
<feature type="domain" description="Bulb-type lectin" evidence="4">
    <location>
        <begin position="367"/>
        <end position="482"/>
    </location>
</feature>
<evidence type="ECO:0000259" key="5">
    <source>
        <dbReference type="PROSITE" id="PS51864"/>
    </source>
</evidence>
<dbReference type="GO" id="GO:0006508">
    <property type="term" value="P:proteolysis"/>
    <property type="evidence" value="ECO:0007669"/>
    <property type="project" value="UniProtKB-KW"/>
</dbReference>
<sequence length="623" mass="69001">MKLFLCVLLALGVVPSARAVPVASSTGHAAAKDKEMDRNVVEGDIAGVDLDVLMEVSKLGKAHDGMRAEKSRWPKAIVPYAFSNNYGDDQKRQILRAMDGFNETCVSFIERTDETNYLHIGPGSQACFSDVGNKRTGKQIVGLVTECLEQMGTIQHELMHALGFYHEQSRKDRDKYVEIEWDHIKEEGRNQFFSYNWNTVDYSYDFGSVMHYDEYMFSRSVKRGLWTIRPRPEYADEAAADSPTGKIGQRTGLSPKDIQKINTMYNCPSTSVPPADDAASSSDAAVTPFFDPDTTETSKKPRRTFTTTAIPESEEAPFFESDPTTTTTTTTTTTVKATKKRKSTTRPKPKTKAPTKVAPWSTPDSYTFELEAGATLPIGKVLWNFNKNIKFELRSDGNAVVIRKCDNSIIWSTFTVSSLDDPAEIIEMKDDGNLVMKSAAGTVLWSTDTADERFAGASLRITNSGTMCLFKDDNCLWESGGLGLCRKHQPRDFAAATVLLNSGERLKVGDELWSSRKKCKLALQADGDLVLQQQCDNTELWSIRHGTGRVLNLGPADEDKAQELVMTEEGNLVVRRANGADSFQITIPGGQGSDLRITNNCQMCVFKDGSCLWTAHARAYSCS</sequence>
<evidence type="ECO:0000259" key="4">
    <source>
        <dbReference type="PROSITE" id="PS50927"/>
    </source>
</evidence>
<dbReference type="PROSITE" id="PS51864">
    <property type="entry name" value="ASTACIN"/>
    <property type="match status" value="1"/>
</dbReference>
<keyword evidence="1 2" id="KW-0378">Hydrolase</keyword>
<feature type="binding site" evidence="1">
    <location>
        <position position="166"/>
    </location>
    <ligand>
        <name>Zn(2+)</name>
        <dbReference type="ChEBI" id="CHEBI:29105"/>
        <note>catalytic</note>
    </ligand>
</feature>
<evidence type="ECO:0000256" key="2">
    <source>
        <dbReference type="RuleBase" id="RU361183"/>
    </source>
</evidence>
<dbReference type="AlphaFoldDB" id="A0A1W0WNF2"/>
<evidence type="ECO:0000313" key="7">
    <source>
        <dbReference type="Proteomes" id="UP000192578"/>
    </source>
</evidence>
<dbReference type="Pfam" id="PF01400">
    <property type="entry name" value="Astacin"/>
    <property type="match status" value="1"/>
</dbReference>
<dbReference type="Proteomes" id="UP000192578">
    <property type="component" value="Unassembled WGS sequence"/>
</dbReference>
<feature type="compositionally biased region" description="Basic residues" evidence="3">
    <location>
        <begin position="337"/>
        <end position="353"/>
    </location>
</feature>
<dbReference type="InterPro" id="IPR036426">
    <property type="entry name" value="Bulb-type_lectin_dom_sf"/>
</dbReference>
<dbReference type="PROSITE" id="PS50927">
    <property type="entry name" value="BULB_LECTIN"/>
    <property type="match status" value="1"/>
</dbReference>
<dbReference type="InterPro" id="IPR001480">
    <property type="entry name" value="Bulb-type_lectin_dom"/>
</dbReference>
<feature type="compositionally biased region" description="Low complexity" evidence="3">
    <location>
        <begin position="271"/>
        <end position="288"/>
    </location>
</feature>
<dbReference type="Gene3D" id="3.40.390.10">
    <property type="entry name" value="Collagenase (Catalytic Domain)"/>
    <property type="match status" value="1"/>
</dbReference>
<accession>A0A1W0WNF2</accession>
<feature type="signal peptide" evidence="2">
    <location>
        <begin position="1"/>
        <end position="19"/>
    </location>
</feature>
<dbReference type="OrthoDB" id="4062651at2759"/>
<dbReference type="InterPro" id="IPR006026">
    <property type="entry name" value="Peptidase_Metallo"/>
</dbReference>
<evidence type="ECO:0000313" key="6">
    <source>
        <dbReference type="EMBL" id="OQV16741.1"/>
    </source>
</evidence>
<feature type="binding site" evidence="1">
    <location>
        <position position="160"/>
    </location>
    <ligand>
        <name>Zn(2+)</name>
        <dbReference type="ChEBI" id="CHEBI:29105"/>
        <note>catalytic</note>
    </ligand>
</feature>
<feature type="domain" description="Peptidase M12A" evidence="5">
    <location>
        <begin position="64"/>
        <end position="268"/>
    </location>
</feature>
<dbReference type="GO" id="GO:0008270">
    <property type="term" value="F:zinc ion binding"/>
    <property type="evidence" value="ECO:0007669"/>
    <property type="project" value="UniProtKB-UniRule"/>
</dbReference>
<gene>
    <name evidence="6" type="ORF">BV898_09099</name>
</gene>
<keyword evidence="1 2" id="KW-0862">Zinc</keyword>
<feature type="region of interest" description="Disordered" evidence="3">
    <location>
        <begin position="271"/>
        <end position="301"/>
    </location>
</feature>
<feature type="region of interest" description="Disordered" evidence="3">
    <location>
        <begin position="317"/>
        <end position="358"/>
    </location>
</feature>
<dbReference type="CDD" id="cd04280">
    <property type="entry name" value="ZnMc_astacin_like"/>
    <property type="match status" value="1"/>
</dbReference>
<comment type="caution">
    <text evidence="6">The sequence shown here is derived from an EMBL/GenBank/DDBJ whole genome shotgun (WGS) entry which is preliminary data.</text>
</comment>
<dbReference type="SMART" id="SM00108">
    <property type="entry name" value="B_lectin"/>
    <property type="match status" value="1"/>
</dbReference>
<dbReference type="PANTHER" id="PTHR10127">
    <property type="entry name" value="DISCOIDIN, CUB, EGF, LAMININ , AND ZINC METALLOPROTEASE DOMAIN CONTAINING"/>
    <property type="match status" value="1"/>
</dbReference>
<dbReference type="Gene3D" id="2.90.10.30">
    <property type="match status" value="1"/>
</dbReference>
<dbReference type="InterPro" id="IPR034035">
    <property type="entry name" value="Astacin-like_dom"/>
</dbReference>
<dbReference type="SUPFAM" id="SSF51110">
    <property type="entry name" value="alpha-D-mannose-specific plant lectins"/>
    <property type="match status" value="2"/>
</dbReference>
<reference evidence="7" key="1">
    <citation type="submission" date="2017-01" db="EMBL/GenBank/DDBJ databases">
        <title>Comparative genomics of anhydrobiosis in the tardigrade Hypsibius dujardini.</title>
        <authorList>
            <person name="Yoshida Y."/>
            <person name="Koutsovoulos G."/>
            <person name="Laetsch D."/>
            <person name="Stevens L."/>
            <person name="Kumar S."/>
            <person name="Horikawa D."/>
            <person name="Ishino K."/>
            <person name="Komine S."/>
            <person name="Tomita M."/>
            <person name="Blaxter M."/>
            <person name="Arakawa K."/>
        </authorList>
    </citation>
    <scope>NUCLEOTIDE SEQUENCE [LARGE SCALE GENOMIC DNA]</scope>
    <source>
        <strain evidence="7">Z151</strain>
    </source>
</reference>
<dbReference type="GO" id="GO:0004222">
    <property type="term" value="F:metalloendopeptidase activity"/>
    <property type="evidence" value="ECO:0007669"/>
    <property type="project" value="UniProtKB-UniRule"/>
</dbReference>